<gene>
    <name evidence="2" type="ORF">QWY29_15065</name>
</gene>
<evidence type="ECO:0000313" key="3">
    <source>
        <dbReference type="Proteomes" id="UP001168537"/>
    </source>
</evidence>
<organism evidence="2 3">
    <name type="scientific">Nocardioides abyssi</name>
    <dbReference type="NCBI Taxonomy" id="3058370"/>
    <lineage>
        <taxon>Bacteria</taxon>
        <taxon>Bacillati</taxon>
        <taxon>Actinomycetota</taxon>
        <taxon>Actinomycetes</taxon>
        <taxon>Propionibacteriales</taxon>
        <taxon>Nocardioidaceae</taxon>
        <taxon>Nocardioides</taxon>
    </lineage>
</organism>
<proteinExistence type="predicted"/>
<name>A0ABT8EWX6_9ACTN</name>
<sequence length="154" mass="15476">MAAGLTGRDVALAVVPGALGLLDPSTLSPRALTAYRLGLTAASTAAAVDGLRDADLDAPPAVGWLSAAVVGGLTWRTMPRWERTDVALHRWLTAHGVPRSRVVVAVASTAVTLALAASSRRRAEDEASDVSAPGPGTPGSGPESGTPGSPPPRG</sequence>
<reference evidence="2" key="1">
    <citation type="submission" date="2023-06" db="EMBL/GenBank/DDBJ databases">
        <title>Draft genome sequence of Nocardioides sp. SOB72.</title>
        <authorList>
            <person name="Zhang G."/>
        </authorList>
    </citation>
    <scope>NUCLEOTIDE SEQUENCE</scope>
    <source>
        <strain evidence="2">SOB72</strain>
    </source>
</reference>
<accession>A0ABT8EWX6</accession>
<dbReference type="RefSeq" id="WP_300961829.1">
    <property type="nucleotide sequence ID" value="NZ_JAUHJR010000006.1"/>
</dbReference>
<keyword evidence="3" id="KW-1185">Reference proteome</keyword>
<feature type="region of interest" description="Disordered" evidence="1">
    <location>
        <begin position="117"/>
        <end position="154"/>
    </location>
</feature>
<comment type="caution">
    <text evidence="2">The sequence shown here is derived from an EMBL/GenBank/DDBJ whole genome shotgun (WGS) entry which is preliminary data.</text>
</comment>
<dbReference type="EMBL" id="JAUHJR010000006">
    <property type="protein sequence ID" value="MDN4162687.1"/>
    <property type="molecule type" value="Genomic_DNA"/>
</dbReference>
<dbReference type="Proteomes" id="UP001168537">
    <property type="component" value="Unassembled WGS sequence"/>
</dbReference>
<evidence type="ECO:0000256" key="1">
    <source>
        <dbReference type="SAM" id="MobiDB-lite"/>
    </source>
</evidence>
<evidence type="ECO:0000313" key="2">
    <source>
        <dbReference type="EMBL" id="MDN4162687.1"/>
    </source>
</evidence>
<protein>
    <submittedName>
        <fullName evidence="2">Uncharacterized protein</fullName>
    </submittedName>
</protein>